<dbReference type="PANTHER" id="PTHR43776:SF8">
    <property type="entry name" value="ABC TRANSPORTER, ATP-BINDING PROTEIN"/>
    <property type="match status" value="1"/>
</dbReference>
<keyword evidence="3 5" id="KW-0067">ATP-binding</keyword>
<dbReference type="SUPFAM" id="SSF52540">
    <property type="entry name" value="P-loop containing nucleoside triphosphate hydrolases"/>
    <property type="match status" value="1"/>
</dbReference>
<dbReference type="SMART" id="SM00382">
    <property type="entry name" value="AAA"/>
    <property type="match status" value="1"/>
</dbReference>
<dbReference type="GO" id="GO:0005524">
    <property type="term" value="F:ATP binding"/>
    <property type="evidence" value="ECO:0007669"/>
    <property type="project" value="UniProtKB-KW"/>
</dbReference>
<dbReference type="InterPro" id="IPR027417">
    <property type="entry name" value="P-loop_NTPase"/>
</dbReference>
<dbReference type="PANTHER" id="PTHR43776">
    <property type="entry name" value="TRANSPORT ATP-BINDING PROTEIN"/>
    <property type="match status" value="1"/>
</dbReference>
<dbReference type="Pfam" id="PF08352">
    <property type="entry name" value="oligo_HPY"/>
    <property type="match status" value="1"/>
</dbReference>
<keyword evidence="6" id="KW-1185">Reference proteome</keyword>
<sequence>MAKEKLIEVTNLKQYFPVKKSSWFQKEQLYVKANDGISIHINKGETYGLVGESGCGKSTLGRVILQLYPQTQGNTVYYGRTIYEYQPQYVERVLKNLDKEIGKYKKAVEKAKTDTNSVNNFPADDADRLFHQIARLTGGLFYASDLKAAGDALLEEYHAGCEVAKLAETLDVNNTASRTAYEAAEKKQADCRAKLDKLKEACKSHEGFDKAESLWDQGIDLGMLTREEGRVLRQDLQIIFQDPYSSLNPRMTVGQIISEALVAHKKFKKGSQELEDYIIDIMEKCGLDKYFIHRYPHQFSGGQRQRIGIARALALNPKFIVCDEAVSALDVSIQSQVINLLQDLKEKEDLTYLFISHDLSVVKYISDRIGVMYLGNMVESAPSERIFKNPKHPYTIALLEAIPTTEPDSKELAILEGDIPSPVNPPTGCKFHTRCKHAMDICKAECPRWREVEPEHWVACHLLDNNE</sequence>
<organism evidence="5 6">
    <name type="scientific">Dielma fastidiosa</name>
    <dbReference type="NCBI Taxonomy" id="1034346"/>
    <lineage>
        <taxon>Bacteria</taxon>
        <taxon>Bacillati</taxon>
        <taxon>Bacillota</taxon>
        <taxon>Erysipelotrichia</taxon>
        <taxon>Erysipelotrichales</taxon>
        <taxon>Erysipelotrichaceae</taxon>
        <taxon>Dielma</taxon>
    </lineage>
</organism>
<dbReference type="Proteomes" id="UP000247612">
    <property type="component" value="Unassembled WGS sequence"/>
</dbReference>
<reference evidence="5 6" key="1">
    <citation type="submission" date="2018-05" db="EMBL/GenBank/DDBJ databases">
        <title>Genomic Encyclopedia of Type Strains, Phase IV (KMG-IV): sequencing the most valuable type-strain genomes for metagenomic binning, comparative biology and taxonomic classification.</title>
        <authorList>
            <person name="Goeker M."/>
        </authorList>
    </citation>
    <scope>NUCLEOTIDE SEQUENCE [LARGE SCALE GENOMIC DNA]</scope>
    <source>
        <strain evidence="5 6">JC118</strain>
    </source>
</reference>
<evidence type="ECO:0000259" key="4">
    <source>
        <dbReference type="PROSITE" id="PS50893"/>
    </source>
</evidence>
<dbReference type="GO" id="GO:0015833">
    <property type="term" value="P:peptide transport"/>
    <property type="evidence" value="ECO:0007669"/>
    <property type="project" value="InterPro"/>
</dbReference>
<evidence type="ECO:0000313" key="5">
    <source>
        <dbReference type="EMBL" id="PXX76191.1"/>
    </source>
</evidence>
<feature type="domain" description="ABC transporter" evidence="4">
    <location>
        <begin position="7"/>
        <end position="399"/>
    </location>
</feature>
<comment type="caution">
    <text evidence="5">The sequence shown here is derived from an EMBL/GenBank/DDBJ whole genome shotgun (WGS) entry which is preliminary data.</text>
</comment>
<dbReference type="Pfam" id="PF00005">
    <property type="entry name" value="ABC_tran"/>
    <property type="match status" value="2"/>
</dbReference>
<protein>
    <submittedName>
        <fullName evidence="5">Peptide/nickel transport system ATP-binding protein</fullName>
    </submittedName>
</protein>
<dbReference type="PROSITE" id="PS50893">
    <property type="entry name" value="ABC_TRANSPORTER_2"/>
    <property type="match status" value="1"/>
</dbReference>
<dbReference type="AlphaFoldDB" id="A0A318KJV0"/>
<keyword evidence="2" id="KW-0547">Nucleotide-binding</keyword>
<dbReference type="InterPro" id="IPR017871">
    <property type="entry name" value="ABC_transporter-like_CS"/>
</dbReference>
<dbReference type="GO" id="GO:0055085">
    <property type="term" value="P:transmembrane transport"/>
    <property type="evidence" value="ECO:0007669"/>
    <property type="project" value="UniProtKB-ARBA"/>
</dbReference>
<dbReference type="Gene3D" id="3.40.50.300">
    <property type="entry name" value="P-loop containing nucleotide triphosphate hydrolases"/>
    <property type="match status" value="1"/>
</dbReference>
<dbReference type="NCBIfam" id="TIGR01727">
    <property type="entry name" value="oligo_HPY"/>
    <property type="match status" value="1"/>
</dbReference>
<keyword evidence="1" id="KW-0813">Transport</keyword>
<dbReference type="GO" id="GO:0016887">
    <property type="term" value="F:ATP hydrolysis activity"/>
    <property type="evidence" value="ECO:0007669"/>
    <property type="project" value="InterPro"/>
</dbReference>
<evidence type="ECO:0000313" key="6">
    <source>
        <dbReference type="Proteomes" id="UP000247612"/>
    </source>
</evidence>
<accession>A0A318KJV0</accession>
<dbReference type="InterPro" id="IPR003439">
    <property type="entry name" value="ABC_transporter-like_ATP-bd"/>
</dbReference>
<dbReference type="RefSeq" id="WP_022938136.1">
    <property type="nucleotide sequence ID" value="NZ_CABKRQ010000004.1"/>
</dbReference>
<dbReference type="STRING" id="1034346.GCA_000313565_01831"/>
<dbReference type="InterPro" id="IPR003593">
    <property type="entry name" value="AAA+_ATPase"/>
</dbReference>
<proteinExistence type="predicted"/>
<dbReference type="InterPro" id="IPR050319">
    <property type="entry name" value="ABC_transp_ATP-bind"/>
</dbReference>
<dbReference type="OrthoDB" id="9806285at2"/>
<dbReference type="PROSITE" id="PS00211">
    <property type="entry name" value="ABC_TRANSPORTER_1"/>
    <property type="match status" value="1"/>
</dbReference>
<gene>
    <name evidence="5" type="ORF">DES51_11446</name>
</gene>
<evidence type="ECO:0000256" key="2">
    <source>
        <dbReference type="ARBA" id="ARBA00022741"/>
    </source>
</evidence>
<dbReference type="InterPro" id="IPR013563">
    <property type="entry name" value="Oligopep_ABC_C"/>
</dbReference>
<evidence type="ECO:0000256" key="3">
    <source>
        <dbReference type="ARBA" id="ARBA00022840"/>
    </source>
</evidence>
<dbReference type="EMBL" id="QJKH01000014">
    <property type="protein sequence ID" value="PXX76191.1"/>
    <property type="molecule type" value="Genomic_DNA"/>
</dbReference>
<evidence type="ECO:0000256" key="1">
    <source>
        <dbReference type="ARBA" id="ARBA00022448"/>
    </source>
</evidence>
<dbReference type="CDD" id="cd03257">
    <property type="entry name" value="ABC_NikE_OppD_transporters"/>
    <property type="match status" value="1"/>
</dbReference>
<name>A0A318KJV0_9FIRM</name>